<keyword evidence="5" id="KW-0547">Nucleotide-binding</keyword>
<dbReference type="GO" id="GO:0004475">
    <property type="term" value="F:mannose-1-phosphate guanylyltransferase (GTP) activity"/>
    <property type="evidence" value="ECO:0007669"/>
    <property type="project" value="UniProtKB-EC"/>
</dbReference>
<keyword evidence="4 10" id="KW-0548">Nucleotidyltransferase</keyword>
<proteinExistence type="inferred from homology"/>
<gene>
    <name evidence="10" type="primary">rfbM</name>
    <name evidence="10" type="ORF">BWY41_01124</name>
</gene>
<evidence type="ECO:0000256" key="6">
    <source>
        <dbReference type="ARBA" id="ARBA00023134"/>
    </source>
</evidence>
<dbReference type="GO" id="GO:0009298">
    <property type="term" value="P:GDP-mannose biosynthetic process"/>
    <property type="evidence" value="ECO:0007669"/>
    <property type="project" value="TreeGrafter"/>
</dbReference>
<evidence type="ECO:0000256" key="1">
    <source>
        <dbReference type="ARBA" id="ARBA00006115"/>
    </source>
</evidence>
<protein>
    <recommendedName>
        <fullName evidence="2">mannose-1-phosphate guanylyltransferase</fullName>
        <ecNumber evidence="2">2.7.7.13</ecNumber>
    </recommendedName>
</protein>
<reference evidence="10" key="1">
    <citation type="submission" date="2017-02" db="EMBL/GenBank/DDBJ databases">
        <title>Delving into the versatile metabolic prowess of the omnipresent phylum Bacteroidetes.</title>
        <authorList>
            <person name="Nobu M.K."/>
            <person name="Mei R."/>
            <person name="Narihiro T."/>
            <person name="Kuroda K."/>
            <person name="Liu W.-T."/>
        </authorList>
    </citation>
    <scope>NUCLEOTIDE SEQUENCE</scope>
    <source>
        <strain evidence="10">ADurb.Bin276</strain>
    </source>
</reference>
<evidence type="ECO:0000313" key="10">
    <source>
        <dbReference type="EMBL" id="OQA58023.1"/>
    </source>
</evidence>
<keyword evidence="3 10" id="KW-0808">Transferase</keyword>
<dbReference type="PANTHER" id="PTHR46390">
    <property type="entry name" value="MANNOSE-1-PHOSPHATE GUANYLYLTRANSFERASE"/>
    <property type="match status" value="1"/>
</dbReference>
<dbReference type="SUPFAM" id="SSF53448">
    <property type="entry name" value="Nucleotide-diphospho-sugar transferases"/>
    <property type="match status" value="1"/>
</dbReference>
<feature type="domain" description="Nucleotidyl transferase" evidence="8">
    <location>
        <begin position="4"/>
        <end position="285"/>
    </location>
</feature>
<dbReference type="SUPFAM" id="SSF159283">
    <property type="entry name" value="Guanosine diphospho-D-mannose pyrophosphorylase/mannose-6-phosphate isomerase linker domain"/>
    <property type="match status" value="1"/>
</dbReference>
<keyword evidence="6" id="KW-0342">GTP-binding</keyword>
<evidence type="ECO:0000256" key="5">
    <source>
        <dbReference type="ARBA" id="ARBA00022741"/>
    </source>
</evidence>
<evidence type="ECO:0000256" key="4">
    <source>
        <dbReference type="ARBA" id="ARBA00022695"/>
    </source>
</evidence>
<evidence type="ECO:0000259" key="8">
    <source>
        <dbReference type="Pfam" id="PF00483"/>
    </source>
</evidence>
<evidence type="ECO:0000256" key="7">
    <source>
        <dbReference type="ARBA" id="ARBA00047343"/>
    </source>
</evidence>
<dbReference type="EMBL" id="MWBQ01000081">
    <property type="protein sequence ID" value="OQA58023.1"/>
    <property type="molecule type" value="Genomic_DNA"/>
</dbReference>
<dbReference type="PANTHER" id="PTHR46390:SF1">
    <property type="entry name" value="MANNOSE-1-PHOSPHATE GUANYLYLTRANSFERASE"/>
    <property type="match status" value="1"/>
</dbReference>
<evidence type="ECO:0000259" key="9">
    <source>
        <dbReference type="Pfam" id="PF22640"/>
    </source>
</evidence>
<name>A0A1V5SUV1_9BACT</name>
<accession>A0A1V5SUV1</accession>
<dbReference type="AlphaFoldDB" id="A0A1V5SUV1"/>
<comment type="similarity">
    <text evidence="1">Belongs to the mannose-6-phosphate isomerase type 2 family.</text>
</comment>
<dbReference type="Pfam" id="PF00483">
    <property type="entry name" value="NTP_transferase"/>
    <property type="match status" value="1"/>
</dbReference>
<dbReference type="CDD" id="cd02509">
    <property type="entry name" value="GDP-M1P_Guanylyltransferase"/>
    <property type="match status" value="1"/>
</dbReference>
<comment type="catalytic activity">
    <reaction evidence="7">
        <text>alpha-D-mannose 1-phosphate + GTP + H(+) = GDP-alpha-D-mannose + diphosphate</text>
        <dbReference type="Rhea" id="RHEA:15229"/>
        <dbReference type="ChEBI" id="CHEBI:15378"/>
        <dbReference type="ChEBI" id="CHEBI:33019"/>
        <dbReference type="ChEBI" id="CHEBI:37565"/>
        <dbReference type="ChEBI" id="CHEBI:57527"/>
        <dbReference type="ChEBI" id="CHEBI:58409"/>
        <dbReference type="EC" id="2.7.7.13"/>
    </reaction>
</comment>
<dbReference type="GO" id="GO:0005525">
    <property type="term" value="F:GTP binding"/>
    <property type="evidence" value="ECO:0007669"/>
    <property type="project" value="UniProtKB-KW"/>
</dbReference>
<dbReference type="InterPro" id="IPR049577">
    <property type="entry name" value="GMPP_N"/>
</dbReference>
<dbReference type="Proteomes" id="UP000485569">
    <property type="component" value="Unassembled WGS sequence"/>
</dbReference>
<sequence>MPIALIMAGGKGERLWPLSTSKKPKQFTALMNKTFFQMTVDRVLPLVGEDGIYVVTQENFKSEILKEVPFLLEKNIIFEPVGRNTAPCIGLGALTIARENPNEVMIVIPSDHLIFDEERFREIISFACEVGMKDYLITIGIAPTEAHTGYGYIHYGDEKFCKQDIKACQVLRFIEKPDIKKANYYFSNPSYLWNSGIFIWKAQTILEEITTHMPDLFQGLNIIQHYWGTPELETMKSQVFNTLPSISIDYGIMEKSERVLVIPASFQWNDIGSWLALEKVFSQDKSKNLSIGPNFSLQSQNNIIYSQKPIITFGVDDLIIVETKNAVLVMPKNHDQKIKELIQELKTSEQFRHLT</sequence>
<dbReference type="InterPro" id="IPR005835">
    <property type="entry name" value="NTP_transferase_dom"/>
</dbReference>
<dbReference type="Gene3D" id="3.90.550.10">
    <property type="entry name" value="Spore Coat Polysaccharide Biosynthesis Protein SpsA, Chain A"/>
    <property type="match status" value="1"/>
</dbReference>
<organism evidence="10">
    <name type="scientific">Candidatus Atribacter allofermentans</name>
    <dbReference type="NCBI Taxonomy" id="1852833"/>
    <lineage>
        <taxon>Bacteria</taxon>
        <taxon>Pseudomonadati</taxon>
        <taxon>Atribacterota</taxon>
        <taxon>Atribacteria</taxon>
        <taxon>Atribacterales</taxon>
        <taxon>Atribacteraceae</taxon>
        <taxon>Atribacter</taxon>
    </lineage>
</organism>
<feature type="domain" description="MannoseP isomerase/GMP-like beta-helix" evidence="9">
    <location>
        <begin position="296"/>
        <end position="345"/>
    </location>
</feature>
<evidence type="ECO:0000256" key="3">
    <source>
        <dbReference type="ARBA" id="ARBA00022679"/>
    </source>
</evidence>
<dbReference type="InterPro" id="IPR051161">
    <property type="entry name" value="Mannose-6P_isomerase_type2"/>
</dbReference>
<evidence type="ECO:0000256" key="2">
    <source>
        <dbReference type="ARBA" id="ARBA00012387"/>
    </source>
</evidence>
<dbReference type="InterPro" id="IPR029044">
    <property type="entry name" value="Nucleotide-diphossugar_trans"/>
</dbReference>
<dbReference type="FunFam" id="3.90.550.10:FF:000046">
    <property type="entry name" value="Mannose-1-phosphate guanylyltransferase (GDP)"/>
    <property type="match status" value="1"/>
</dbReference>
<comment type="caution">
    <text evidence="10">The sequence shown here is derived from an EMBL/GenBank/DDBJ whole genome shotgun (WGS) entry which is preliminary data.</text>
</comment>
<dbReference type="EC" id="2.7.7.13" evidence="2"/>
<dbReference type="Pfam" id="PF22640">
    <property type="entry name" value="ManC_GMP_beta-helix"/>
    <property type="match status" value="1"/>
</dbReference>
<dbReference type="InterPro" id="IPR054566">
    <property type="entry name" value="ManC/GMP-like_b-helix"/>
</dbReference>